<dbReference type="InterPro" id="IPR004045">
    <property type="entry name" value="Glutathione_S-Trfase_N"/>
</dbReference>
<dbReference type="EMBL" id="CP126215">
    <property type="protein sequence ID" value="WIA16997.1"/>
    <property type="molecule type" value="Genomic_DNA"/>
</dbReference>
<dbReference type="Gene3D" id="1.20.1050.10">
    <property type="match status" value="2"/>
</dbReference>
<dbReference type="SUPFAM" id="SSF52833">
    <property type="entry name" value="Thioredoxin-like"/>
    <property type="match status" value="1"/>
</dbReference>
<evidence type="ECO:0000259" key="2">
    <source>
        <dbReference type="PROSITE" id="PS50405"/>
    </source>
</evidence>
<sequence length="473" mass="51644">MGNQLQQQHRQQAPTPLRTPRGRSGAAVTVRCQQQQVNKGFSVLEWTSKLVPQGALVTGAKTGWRLAWETMVRELAPQDRSGSYTRPTNAFNERIGAPGFPVESGRYHLYVGNACPWCHRVLLALVFSGLDRHISVGRLADIPEQATRGGWVFQPGPDPVTGARDLWEVYDKLSPGYRGRCTAPLLIDKKSIRPVSNESSDIVRMLGWLALPGASGVELYPQQLRQQIDAMNDKVYRCINIAWRVPRNVYRCINNGVYRAGFATSQAGYDAAVGEMHGLLQELEQQLGQSRFLLGDRVTEADLRLFPTIVRFDAAYAGLFRCGRRRVADYPNLQGWMRDVWQIKVPGSSMQAAACRWVGGVGGGGETAATQQQQWVWGEAAACRCVGEWQIKVPGSSMQVPDTVDVDGCRRSYYSSLFPLNPSGIIPSGPTAADLQLDLPANRGSHEPGAVFYMKEAAAAAAAAAATGAQAAG</sequence>
<dbReference type="PANTHER" id="PTHR32419">
    <property type="entry name" value="GLUTATHIONYL-HYDROQUINONE REDUCTASE"/>
    <property type="match status" value="1"/>
</dbReference>
<evidence type="ECO:0000313" key="3">
    <source>
        <dbReference type="EMBL" id="WIA16997.1"/>
    </source>
</evidence>
<feature type="region of interest" description="Disordered" evidence="1">
    <location>
        <begin position="1"/>
        <end position="25"/>
    </location>
</feature>
<accession>A0ABY8U9B1</accession>
<name>A0ABY8U9B1_TETOB</name>
<dbReference type="PANTHER" id="PTHR32419:SF6">
    <property type="entry name" value="GLUTATHIONE S-TRANSFERASE OMEGA-LIKE 1-RELATED"/>
    <property type="match status" value="1"/>
</dbReference>
<dbReference type="Pfam" id="PF13410">
    <property type="entry name" value="GST_C_2"/>
    <property type="match status" value="1"/>
</dbReference>
<dbReference type="SUPFAM" id="SSF47616">
    <property type="entry name" value="GST C-terminal domain-like"/>
    <property type="match status" value="1"/>
</dbReference>
<dbReference type="InterPro" id="IPR010987">
    <property type="entry name" value="Glutathione-S-Trfase_C-like"/>
</dbReference>
<evidence type="ECO:0000256" key="1">
    <source>
        <dbReference type="SAM" id="MobiDB-lite"/>
    </source>
</evidence>
<protein>
    <recommendedName>
        <fullName evidence="2">GST C-terminal domain-containing protein</fullName>
    </recommendedName>
</protein>
<proteinExistence type="predicted"/>
<dbReference type="Proteomes" id="UP001244341">
    <property type="component" value="Chromosome 8b"/>
</dbReference>
<gene>
    <name evidence="3" type="ORF">OEZ85_013909</name>
</gene>
<dbReference type="Pfam" id="PF13409">
    <property type="entry name" value="GST_N_2"/>
    <property type="match status" value="1"/>
</dbReference>
<dbReference type="InterPro" id="IPR047047">
    <property type="entry name" value="GST_Omega-like_C"/>
</dbReference>
<dbReference type="InterPro" id="IPR036282">
    <property type="entry name" value="Glutathione-S-Trfase_C_sf"/>
</dbReference>
<dbReference type="CDD" id="cd03190">
    <property type="entry name" value="GST_C_Omega_like"/>
    <property type="match status" value="1"/>
</dbReference>
<organism evidence="3 4">
    <name type="scientific">Tetradesmus obliquus</name>
    <name type="common">Green alga</name>
    <name type="synonym">Acutodesmus obliquus</name>
    <dbReference type="NCBI Taxonomy" id="3088"/>
    <lineage>
        <taxon>Eukaryota</taxon>
        <taxon>Viridiplantae</taxon>
        <taxon>Chlorophyta</taxon>
        <taxon>core chlorophytes</taxon>
        <taxon>Chlorophyceae</taxon>
        <taxon>CS clade</taxon>
        <taxon>Sphaeropleales</taxon>
        <taxon>Scenedesmaceae</taxon>
        <taxon>Tetradesmus</taxon>
    </lineage>
</organism>
<evidence type="ECO:0000313" key="4">
    <source>
        <dbReference type="Proteomes" id="UP001244341"/>
    </source>
</evidence>
<feature type="domain" description="GST C-terminal" evidence="2">
    <location>
        <begin position="221"/>
        <end position="361"/>
    </location>
</feature>
<dbReference type="InterPro" id="IPR036249">
    <property type="entry name" value="Thioredoxin-like_sf"/>
</dbReference>
<dbReference type="PROSITE" id="PS50405">
    <property type="entry name" value="GST_CTER"/>
    <property type="match status" value="1"/>
</dbReference>
<feature type="compositionally biased region" description="Polar residues" evidence="1">
    <location>
        <begin position="1"/>
        <end position="14"/>
    </location>
</feature>
<dbReference type="Gene3D" id="3.40.30.10">
    <property type="entry name" value="Glutaredoxin"/>
    <property type="match status" value="1"/>
</dbReference>
<keyword evidence="4" id="KW-1185">Reference proteome</keyword>
<dbReference type="InterPro" id="IPR016639">
    <property type="entry name" value="GST_Omega/GSH"/>
</dbReference>
<reference evidence="3 4" key="1">
    <citation type="submission" date="2023-05" db="EMBL/GenBank/DDBJ databases">
        <title>A 100% complete, gapless, phased diploid assembly of the Scenedesmus obliquus UTEX 3031 genome.</title>
        <authorList>
            <person name="Biondi T.C."/>
            <person name="Hanschen E.R."/>
            <person name="Kwon T."/>
            <person name="Eng W."/>
            <person name="Kruse C.P.S."/>
            <person name="Koehler S.I."/>
            <person name="Kunde Y."/>
            <person name="Gleasner C.D."/>
            <person name="You Mak K.T."/>
            <person name="Polle J."/>
            <person name="Hovde B.T."/>
            <person name="Starkenburg S.R."/>
        </authorList>
    </citation>
    <scope>NUCLEOTIDE SEQUENCE [LARGE SCALE GENOMIC DNA]</scope>
    <source>
        <strain evidence="3 4">DOE0152z</strain>
    </source>
</reference>